<dbReference type="GO" id="GO:0006997">
    <property type="term" value="P:nucleus organization"/>
    <property type="evidence" value="ECO:0007669"/>
    <property type="project" value="TreeGrafter"/>
</dbReference>
<evidence type="ECO:0000313" key="9">
    <source>
        <dbReference type="Proteomes" id="UP000046393"/>
    </source>
</evidence>
<evidence type="ECO:0000259" key="8">
    <source>
        <dbReference type="PROSITE" id="PS51049"/>
    </source>
</evidence>
<feature type="topological domain" description="Cytoplasmic" evidence="7">
    <location>
        <begin position="1"/>
        <end position="120"/>
    </location>
</feature>
<proteinExistence type="inferred from homology"/>
<name>A0A0N5AFX2_9BILA</name>
<dbReference type="InterPro" id="IPR012315">
    <property type="entry name" value="KASH"/>
</dbReference>
<evidence type="ECO:0000256" key="6">
    <source>
        <dbReference type="ARBA" id="ARBA00023242"/>
    </source>
</evidence>
<sequence length="171" mass="18084">MAFPEGKVQHTLLYGDLLERIMCLECALDLGSETSSSERCCSVGFASPCGSGCAGSVDVKDSPSDVNVSDGDVVNVDGAVESDVEGESVTLSFESDESVSDAVEAVDSGFGRSRWRRVLRAALPLQAMLVLLLGAACLVPHCDDEYCCQLLNNFAHSLDPSLHFIDGPPPI</sequence>
<keyword evidence="3 7" id="KW-0812">Transmembrane</keyword>
<keyword evidence="4" id="KW-1133">Transmembrane helix</keyword>
<keyword evidence="9" id="KW-1185">Reference proteome</keyword>
<comment type="similarity">
    <text evidence="2">Belongs to the nesprin family.</text>
</comment>
<dbReference type="GO" id="GO:0007097">
    <property type="term" value="P:nuclear migration"/>
    <property type="evidence" value="ECO:0007669"/>
    <property type="project" value="TreeGrafter"/>
</dbReference>
<evidence type="ECO:0000256" key="3">
    <source>
        <dbReference type="ARBA" id="ARBA00022692"/>
    </source>
</evidence>
<dbReference type="SMART" id="SM01249">
    <property type="entry name" value="KASH"/>
    <property type="match status" value="1"/>
</dbReference>
<evidence type="ECO:0000256" key="5">
    <source>
        <dbReference type="ARBA" id="ARBA00023136"/>
    </source>
</evidence>
<evidence type="ECO:0000313" key="10">
    <source>
        <dbReference type="WBParaSite" id="SMUV_0000319501-mRNA-1"/>
    </source>
</evidence>
<dbReference type="AlphaFoldDB" id="A0A0N5AFX2"/>
<keyword evidence="5 7" id="KW-0472">Membrane</keyword>
<dbReference type="GO" id="GO:0048471">
    <property type="term" value="C:perinuclear region of cytoplasm"/>
    <property type="evidence" value="ECO:0007669"/>
    <property type="project" value="TreeGrafter"/>
</dbReference>
<evidence type="ECO:0000256" key="1">
    <source>
        <dbReference type="ARBA" id="ARBA00004126"/>
    </source>
</evidence>
<protein>
    <submittedName>
        <fullName evidence="10">KASH domain-containing protein</fullName>
    </submittedName>
</protein>
<evidence type="ECO:0000256" key="2">
    <source>
        <dbReference type="ARBA" id="ARBA00008619"/>
    </source>
</evidence>
<accession>A0A0N5AFX2</accession>
<organism evidence="9 10">
    <name type="scientific">Syphacia muris</name>
    <dbReference type="NCBI Taxonomy" id="451379"/>
    <lineage>
        <taxon>Eukaryota</taxon>
        <taxon>Metazoa</taxon>
        <taxon>Ecdysozoa</taxon>
        <taxon>Nematoda</taxon>
        <taxon>Chromadorea</taxon>
        <taxon>Rhabditida</taxon>
        <taxon>Spirurina</taxon>
        <taxon>Oxyuridomorpha</taxon>
        <taxon>Oxyuroidea</taxon>
        <taxon>Oxyuridae</taxon>
        <taxon>Syphacia</taxon>
    </lineage>
</organism>
<evidence type="ECO:0000256" key="7">
    <source>
        <dbReference type="PROSITE-ProRule" id="PRU00385"/>
    </source>
</evidence>
<comment type="subcellular location">
    <subcellularLocation>
        <location evidence="1">Nucleus membrane</location>
    </subcellularLocation>
</comment>
<dbReference type="GO" id="GO:0019894">
    <property type="term" value="F:kinesin binding"/>
    <property type="evidence" value="ECO:0007669"/>
    <property type="project" value="TreeGrafter"/>
</dbReference>
<dbReference type="PANTHER" id="PTHR21524">
    <property type="entry name" value="SPECTRIN REPEAT CONTAINING NUCLEAR ENVELOPE PROTEIN 2"/>
    <property type="match status" value="1"/>
</dbReference>
<feature type="domain" description="KASH" evidence="8">
    <location>
        <begin position="112"/>
        <end position="171"/>
    </location>
</feature>
<evidence type="ECO:0000256" key="4">
    <source>
        <dbReference type="ARBA" id="ARBA00022989"/>
    </source>
</evidence>
<dbReference type="WBParaSite" id="SMUV_0000319501-mRNA-1">
    <property type="protein sequence ID" value="SMUV_0000319501-mRNA-1"/>
    <property type="gene ID" value="SMUV_0000319501"/>
</dbReference>
<reference evidence="10" key="1">
    <citation type="submission" date="2017-02" db="UniProtKB">
        <authorList>
            <consortium name="WormBaseParasite"/>
        </authorList>
    </citation>
    <scope>IDENTIFICATION</scope>
</reference>
<keyword evidence="6" id="KW-0539">Nucleus</keyword>
<feature type="topological domain" description="Perinuclear space" evidence="7">
    <location>
        <begin position="142"/>
        <end position="171"/>
    </location>
</feature>
<dbReference type="GO" id="GO:0007010">
    <property type="term" value="P:cytoskeleton organization"/>
    <property type="evidence" value="ECO:0007669"/>
    <property type="project" value="TreeGrafter"/>
</dbReference>
<dbReference type="Proteomes" id="UP000046393">
    <property type="component" value="Unplaced"/>
</dbReference>
<dbReference type="PROSITE" id="PS51049">
    <property type="entry name" value="KASH"/>
    <property type="match status" value="1"/>
</dbReference>
<dbReference type="STRING" id="451379.A0A0N5AFX2"/>
<dbReference type="GO" id="GO:0031965">
    <property type="term" value="C:nuclear membrane"/>
    <property type="evidence" value="ECO:0007669"/>
    <property type="project" value="UniProtKB-SubCell"/>
</dbReference>
<dbReference type="PANTHER" id="PTHR21524:SF5">
    <property type="entry name" value="SPECTRIN REPEAT CONTAINING NUCLEAR ENVELOPE PROTEIN 2"/>
    <property type="match status" value="1"/>
</dbReference>
<dbReference type="Pfam" id="PF10541">
    <property type="entry name" value="KASH"/>
    <property type="match status" value="1"/>
</dbReference>